<evidence type="ECO:0000256" key="3">
    <source>
        <dbReference type="ARBA" id="ARBA00012758"/>
    </source>
</evidence>
<evidence type="ECO:0000313" key="8">
    <source>
        <dbReference type="Proteomes" id="UP001575181"/>
    </source>
</evidence>
<dbReference type="InterPro" id="IPR012341">
    <property type="entry name" value="6hp_glycosidase-like_sf"/>
</dbReference>
<keyword evidence="6" id="KW-0326">Glycosidase</keyword>
<evidence type="ECO:0000256" key="1">
    <source>
        <dbReference type="ARBA" id="ARBA00000094"/>
    </source>
</evidence>
<dbReference type="SUPFAM" id="SSF48208">
    <property type="entry name" value="Six-hairpin glycosidases"/>
    <property type="match status" value="1"/>
</dbReference>
<protein>
    <recommendedName>
        <fullName evidence="3">beta-fructofuranosidase</fullName>
        <ecNumber evidence="3">3.2.1.26</ecNumber>
    </recommendedName>
</protein>
<evidence type="ECO:0000256" key="6">
    <source>
        <dbReference type="ARBA" id="ARBA00023295"/>
    </source>
</evidence>
<dbReference type="EC" id="3.2.1.26" evidence="3"/>
<evidence type="ECO:0000256" key="4">
    <source>
        <dbReference type="ARBA" id="ARBA00022801"/>
    </source>
</evidence>
<comment type="similarity">
    <text evidence="2">Belongs to the glycosyl hydrolase 100 family.</text>
</comment>
<gene>
    <name evidence="7" type="ORF">ACERLL_12090</name>
</gene>
<keyword evidence="8" id="KW-1185">Reference proteome</keyword>
<comment type="caution">
    <text evidence="7">The sequence shown here is derived from an EMBL/GenBank/DDBJ whole genome shotgun (WGS) entry which is preliminary data.</text>
</comment>
<dbReference type="Proteomes" id="UP001575181">
    <property type="component" value="Unassembled WGS sequence"/>
</dbReference>
<dbReference type="PANTHER" id="PTHR31916:SF28">
    <property type="entry name" value="NEUTRAL_ALKALINE INVERTASE 3, CHLOROPLASTIC"/>
    <property type="match status" value="1"/>
</dbReference>
<keyword evidence="5" id="KW-0119">Carbohydrate metabolism</keyword>
<dbReference type="EMBL" id="JBGUAW010000008">
    <property type="protein sequence ID" value="MFA9461563.1"/>
    <property type="molecule type" value="Genomic_DNA"/>
</dbReference>
<evidence type="ECO:0000256" key="2">
    <source>
        <dbReference type="ARBA" id="ARBA00007671"/>
    </source>
</evidence>
<evidence type="ECO:0000256" key="5">
    <source>
        <dbReference type="ARBA" id="ARBA00023277"/>
    </source>
</evidence>
<proteinExistence type="inferred from homology"/>
<organism evidence="7 8">
    <name type="scientific">Thiohalorhabdus methylotrophus</name>
    <dbReference type="NCBI Taxonomy" id="3242694"/>
    <lineage>
        <taxon>Bacteria</taxon>
        <taxon>Pseudomonadati</taxon>
        <taxon>Pseudomonadota</taxon>
        <taxon>Gammaproteobacteria</taxon>
        <taxon>Thiohalorhabdales</taxon>
        <taxon>Thiohalorhabdaceae</taxon>
        <taxon>Thiohalorhabdus</taxon>
    </lineage>
</organism>
<dbReference type="PANTHER" id="PTHR31916">
    <property type="match status" value="1"/>
</dbReference>
<name>A0ABV4TW48_9GAMM</name>
<dbReference type="InterPro" id="IPR008928">
    <property type="entry name" value="6-hairpin_glycosidase_sf"/>
</dbReference>
<comment type="catalytic activity">
    <reaction evidence="1">
        <text>Hydrolysis of terminal non-reducing beta-D-fructofuranoside residues in beta-D-fructofuranosides.</text>
        <dbReference type="EC" id="3.2.1.26"/>
    </reaction>
</comment>
<dbReference type="GO" id="GO:0016787">
    <property type="term" value="F:hydrolase activity"/>
    <property type="evidence" value="ECO:0007669"/>
    <property type="project" value="UniProtKB-KW"/>
</dbReference>
<evidence type="ECO:0000313" key="7">
    <source>
        <dbReference type="EMBL" id="MFA9461563.1"/>
    </source>
</evidence>
<dbReference type="Pfam" id="PF12899">
    <property type="entry name" value="Glyco_hydro_100"/>
    <property type="match status" value="1"/>
</dbReference>
<dbReference type="InterPro" id="IPR024746">
    <property type="entry name" value="Glyco_hydro_100"/>
</dbReference>
<sequence>MKQAFVTYRGDPIGTLAASDPARGLLNYDQIFVRDFIPVALYFLATGEPALVHRFLERCCQLQAKERSMDCYRPGAGLIPASFKVSDDGTRLVPDYGGQAIARIAPVDSSLWWLYLLRVYTRATGDRELAARTEFQEAIKRVLELCLIGRFDMYPTLLVPDGSFMVDRRLGVYGYPLEVQVLFYMALRSADELLGDCEESLPYREAVRDRLGKLIHYVRTYYWLDLAALNRIYRASTEEYGVAGSNAFNILPASIPDWLPDWLPEEGGYLVGNLGPSRMDFRFFSLGNLLAVISGLANKKQGEAILALVTAKADDLVADMPLKLCFPALEGQDWRTVTGSDPKNIPWSYHNGGSWPVLLWILAAAGLRYGQTALARSALENAAPRLQATQWPEYFDSRRGRLVGKEARLYQTWTIAGSLLADHLLAEPALMDAITFADNITAEDCTF</sequence>
<accession>A0ABV4TW48</accession>
<keyword evidence="4 7" id="KW-0378">Hydrolase</keyword>
<dbReference type="Gene3D" id="1.50.10.10">
    <property type="match status" value="1"/>
</dbReference>
<dbReference type="RefSeq" id="WP_373656351.1">
    <property type="nucleotide sequence ID" value="NZ_JBGUAW010000008.1"/>
</dbReference>
<reference evidence="7 8" key="1">
    <citation type="submission" date="2024-08" db="EMBL/GenBank/DDBJ databases">
        <title>Whole-genome sequencing of halo(alkali)philic microorganisms from hypersaline lakes.</title>
        <authorList>
            <person name="Sorokin D.Y."/>
            <person name="Merkel A.Y."/>
            <person name="Messina E."/>
            <person name="Yakimov M."/>
        </authorList>
    </citation>
    <scope>NUCLEOTIDE SEQUENCE [LARGE SCALE GENOMIC DNA]</scope>
    <source>
        <strain evidence="7 8">Cl-TMA</strain>
    </source>
</reference>